<dbReference type="EMBL" id="MFAH01000055">
    <property type="protein sequence ID" value="OGD70432.1"/>
    <property type="molecule type" value="Genomic_DNA"/>
</dbReference>
<organism evidence="1 2">
    <name type="scientific">Candidatus Collierbacteria bacterium RIFCSPHIGHO2_02_FULL_49_10</name>
    <dbReference type="NCBI Taxonomy" id="1817723"/>
    <lineage>
        <taxon>Bacteria</taxon>
        <taxon>Candidatus Collieribacteriota</taxon>
    </lineage>
</organism>
<evidence type="ECO:0000313" key="1">
    <source>
        <dbReference type="EMBL" id="OGD70432.1"/>
    </source>
</evidence>
<name>A0A1F5ESQ8_9BACT</name>
<evidence type="ECO:0008006" key="3">
    <source>
        <dbReference type="Google" id="ProtNLM"/>
    </source>
</evidence>
<proteinExistence type="predicted"/>
<dbReference type="AlphaFoldDB" id="A0A1F5ESQ8"/>
<evidence type="ECO:0000313" key="2">
    <source>
        <dbReference type="Proteomes" id="UP000177390"/>
    </source>
</evidence>
<accession>A0A1F5ESQ8</accession>
<comment type="caution">
    <text evidence="1">The sequence shown here is derived from an EMBL/GenBank/DDBJ whole genome shotgun (WGS) entry which is preliminary data.</text>
</comment>
<dbReference type="Proteomes" id="UP000177390">
    <property type="component" value="Unassembled WGS sequence"/>
</dbReference>
<reference evidence="1 2" key="1">
    <citation type="journal article" date="2016" name="Nat. Commun.">
        <title>Thousands of microbial genomes shed light on interconnected biogeochemical processes in an aquifer system.</title>
        <authorList>
            <person name="Anantharaman K."/>
            <person name="Brown C.T."/>
            <person name="Hug L.A."/>
            <person name="Sharon I."/>
            <person name="Castelle C.J."/>
            <person name="Probst A.J."/>
            <person name="Thomas B.C."/>
            <person name="Singh A."/>
            <person name="Wilkins M.J."/>
            <person name="Karaoz U."/>
            <person name="Brodie E.L."/>
            <person name="Williams K.H."/>
            <person name="Hubbard S.S."/>
            <person name="Banfield J.F."/>
        </authorList>
    </citation>
    <scope>NUCLEOTIDE SEQUENCE [LARGE SCALE GENOMIC DNA]</scope>
</reference>
<sequence>MALVVKKKQGQNQQQLINEFRRLTWEDEGLEKVKEVAMRGYQKPSLIRKERNDRLKKDRMKIRRRNKRAARGGK</sequence>
<gene>
    <name evidence="1" type="ORF">A3D09_01455</name>
</gene>
<protein>
    <recommendedName>
        <fullName evidence="3">30S ribosomal protein S21</fullName>
    </recommendedName>
</protein>